<gene>
    <name evidence="2" type="ORF">NEOLEDRAFT_1243258</name>
</gene>
<feature type="compositionally biased region" description="Polar residues" evidence="1">
    <location>
        <begin position="1363"/>
        <end position="1372"/>
    </location>
</feature>
<proteinExistence type="predicted"/>
<feature type="compositionally biased region" description="Polar residues" evidence="1">
    <location>
        <begin position="1340"/>
        <end position="1356"/>
    </location>
</feature>
<evidence type="ECO:0000256" key="1">
    <source>
        <dbReference type="SAM" id="MobiDB-lite"/>
    </source>
</evidence>
<feature type="region of interest" description="Disordered" evidence="1">
    <location>
        <begin position="1"/>
        <end position="32"/>
    </location>
</feature>
<feature type="region of interest" description="Disordered" evidence="1">
    <location>
        <begin position="1243"/>
        <end position="1273"/>
    </location>
</feature>
<accession>A0A165R996</accession>
<evidence type="ECO:0000313" key="2">
    <source>
        <dbReference type="EMBL" id="KZT23479.1"/>
    </source>
</evidence>
<name>A0A165R996_9AGAM</name>
<dbReference type="EMBL" id="KV425585">
    <property type="protein sequence ID" value="KZT23479.1"/>
    <property type="molecule type" value="Genomic_DNA"/>
</dbReference>
<feature type="compositionally biased region" description="Low complexity" evidence="1">
    <location>
        <begin position="1327"/>
        <end position="1337"/>
    </location>
</feature>
<organism evidence="2 3">
    <name type="scientific">Neolentinus lepideus HHB14362 ss-1</name>
    <dbReference type="NCBI Taxonomy" id="1314782"/>
    <lineage>
        <taxon>Eukaryota</taxon>
        <taxon>Fungi</taxon>
        <taxon>Dikarya</taxon>
        <taxon>Basidiomycota</taxon>
        <taxon>Agaricomycotina</taxon>
        <taxon>Agaricomycetes</taxon>
        <taxon>Gloeophyllales</taxon>
        <taxon>Gloeophyllaceae</taxon>
        <taxon>Neolentinus</taxon>
    </lineage>
</organism>
<dbReference type="InParanoid" id="A0A165R996"/>
<reference evidence="2 3" key="1">
    <citation type="journal article" date="2016" name="Mol. Biol. Evol.">
        <title>Comparative Genomics of Early-Diverging Mushroom-Forming Fungi Provides Insights into the Origins of Lignocellulose Decay Capabilities.</title>
        <authorList>
            <person name="Nagy L.G."/>
            <person name="Riley R."/>
            <person name="Tritt A."/>
            <person name="Adam C."/>
            <person name="Daum C."/>
            <person name="Floudas D."/>
            <person name="Sun H."/>
            <person name="Yadav J.S."/>
            <person name="Pangilinan J."/>
            <person name="Larsson K.H."/>
            <person name="Matsuura K."/>
            <person name="Barry K."/>
            <person name="Labutti K."/>
            <person name="Kuo R."/>
            <person name="Ohm R.A."/>
            <person name="Bhattacharya S.S."/>
            <person name="Shirouzu T."/>
            <person name="Yoshinaga Y."/>
            <person name="Martin F.M."/>
            <person name="Grigoriev I.V."/>
            <person name="Hibbett D.S."/>
        </authorList>
    </citation>
    <scope>NUCLEOTIDE SEQUENCE [LARGE SCALE GENOMIC DNA]</scope>
    <source>
        <strain evidence="2 3">HHB14362 ss-1</strain>
    </source>
</reference>
<dbReference type="InterPro" id="IPR016024">
    <property type="entry name" value="ARM-type_fold"/>
</dbReference>
<evidence type="ECO:0000313" key="3">
    <source>
        <dbReference type="Proteomes" id="UP000076761"/>
    </source>
</evidence>
<feature type="compositionally biased region" description="Basic and acidic residues" evidence="1">
    <location>
        <begin position="1245"/>
        <end position="1256"/>
    </location>
</feature>
<feature type="region of interest" description="Disordered" evidence="1">
    <location>
        <begin position="112"/>
        <end position="135"/>
    </location>
</feature>
<feature type="compositionally biased region" description="Polar residues" evidence="1">
    <location>
        <begin position="1"/>
        <end position="12"/>
    </location>
</feature>
<keyword evidence="3" id="KW-1185">Reference proteome</keyword>
<feature type="region of interest" description="Disordered" evidence="1">
    <location>
        <begin position="1327"/>
        <end position="1372"/>
    </location>
</feature>
<protein>
    <submittedName>
        <fullName evidence="2">Uncharacterized protein</fullName>
    </submittedName>
</protein>
<dbReference type="SUPFAM" id="SSF48371">
    <property type="entry name" value="ARM repeat"/>
    <property type="match status" value="1"/>
</dbReference>
<sequence length="1424" mass="156916">MKSDCPSTSKQPTEMPRETPPTQTSSSQKFDDDTVHSLEAPVQMLLLSQRKKSTKAPETRVIVDAYDNIVTRIKTHTSAFNDSGTTKSFLKPMADNRLAIVGCLRRDINRGKQDSDAERLQQRRTSTPDERGAYSESEKVRVALDSTLCLHSAIKFLSLIFATPSLQSIFAANNLGSLLDVLVDVLMEGQIRAINARKTYELVMWTFEASRLPAGILSGKADRISDALKHTLQTLAVDDDISASIVCRVLKVAQELLVHHPMVFVVPLADLVPRVLSCLSATSLDVRTQAAITLGRYAICILDLPAPALKFTAQRRLRPSHVAGTYMARQWEKYSRLSNAGQDERDVDFSQATLPELILSVSSHDDSASAWSLHERSVWTASVMCSLIILIDRDLFLQAGALRLILECATPMITSSCPVTKRLHPLVWKCATWAFSRLVTEPSEQSEEHSELTQEKVVLGMKSELRRSMGLDLVAYLRASSPKRAADSIPDSSVASRPEPEAANNTTQVLTIVSDLVGSKATEGVAILKRLVSTIGYSLSSPSESPSNVSTSDKLVERRLLDGTMLCVADRDRLKKFLIKRKKSDFSVDDIAPLSEADIAEHWDQIYSIWCEAVQTCMQGNLSVVVEDDIAFIWQSLLLVQAQLTQGHGHLTTDPHIYSLISALFVRLLALAVELPRKIVSSLRFLHRIWVVVTNVFSAPWLPRMAAEVLSEVLRIKLPPEEEAEQFSGRLCSALLYCGQPSLMQRFVEDGTFDGNVNTRRETWTLLATKLHSIPSDLQDIISLTVLPFRYWELAGDDLAAWDSLIQLAGKTSPPQPLYVLNEICKSIEAQAGIMKNPSMPHVACILLRHADLTTAGDIPIALFSMVDRLLLNLYGSDSPGYRHSYELLQTLRGIIRICPRELLPNLIGTISPGLLRWIRDESHLTPDDDYNDNVIPLYTETLAALGTLPPTVELLNDMTEFLASGFFRVPPPALGPTAFRAFWQPHYSNMTNIETICPEPLKLLLDVLFGPGSPDRGSQSLNMLRYDDGARLGSPYCGTTTPLHLHLASPTKSFVILGNEASNVMSSSLRVASRTENFIEDGTTVSIRAHLPGPLKRRRLFGDPARSNRGDHVLELQPLPHSPFVRHADVPRSSFPPSSSPVVVRASRKQDSFSETPSRFPPTVGQSNAINVNRKRPFAFPAPPGSATSLGEYFYDKVGPRLEGSEFAGTRLDFGAVMTPHNSSTGVIRAGGLDNRALPLASPFEERPSKRMRIEEESEAGTSLASRDGDSIVVGRPMEISDVIESSSGWVEMPPTQDTDIAEDQILTAWDRTKIERSNITEVLDSSSVSLGGSPPVNRRSQTAPAGSSHTTSAQPPLLRRSLTTPALSSSRHLETLRETYLTVSENVSDMQVQDLVEAQGLVSRLGWLLNEQLGKRLSGISP</sequence>
<dbReference type="Proteomes" id="UP000076761">
    <property type="component" value="Unassembled WGS sequence"/>
</dbReference>
<dbReference type="OrthoDB" id="3259617at2759"/>